<dbReference type="EMBL" id="JAVRRJ010000003">
    <property type="protein sequence ID" value="KAK5086862.1"/>
    <property type="molecule type" value="Genomic_DNA"/>
</dbReference>
<dbReference type="Gene3D" id="1.25.40.990">
    <property type="match status" value="1"/>
</dbReference>
<feature type="compositionally biased region" description="Low complexity" evidence="1">
    <location>
        <begin position="55"/>
        <end position="68"/>
    </location>
</feature>
<comment type="caution">
    <text evidence="3">The sequence shown here is derived from an EMBL/GenBank/DDBJ whole genome shotgun (WGS) entry which is preliminary data.</text>
</comment>
<evidence type="ECO:0000313" key="4">
    <source>
        <dbReference type="Proteomes" id="UP001309876"/>
    </source>
</evidence>
<dbReference type="PANTHER" id="PTHR12436">
    <property type="entry name" value="80 KDA MCM3-ASSOCIATED PROTEIN"/>
    <property type="match status" value="1"/>
</dbReference>
<dbReference type="PROSITE" id="PS50250">
    <property type="entry name" value="PCI"/>
    <property type="match status" value="1"/>
</dbReference>
<dbReference type="PANTHER" id="PTHR12436:SF4">
    <property type="entry name" value="LEUKOCYTE RECEPTOR CLUSTER MEMBER 8"/>
    <property type="match status" value="1"/>
</dbReference>
<dbReference type="InterPro" id="IPR000717">
    <property type="entry name" value="PCI_dom"/>
</dbReference>
<dbReference type="InterPro" id="IPR045107">
    <property type="entry name" value="SAC3/GANP/THP3"/>
</dbReference>
<dbReference type="Proteomes" id="UP001309876">
    <property type="component" value="Unassembled WGS sequence"/>
</dbReference>
<name>A0AAN7T2Q1_9EURO</name>
<accession>A0AAN7T2Q1</accession>
<reference evidence="3 4" key="1">
    <citation type="submission" date="2023-08" db="EMBL/GenBank/DDBJ databases">
        <title>Black Yeasts Isolated from many extreme environments.</title>
        <authorList>
            <person name="Coleine C."/>
            <person name="Stajich J.E."/>
            <person name="Selbmann L."/>
        </authorList>
    </citation>
    <scope>NUCLEOTIDE SEQUENCE [LARGE SCALE GENOMIC DNA]</scope>
    <source>
        <strain evidence="3 4">CCFEE 5910</strain>
    </source>
</reference>
<dbReference type="AlphaFoldDB" id="A0AAN7T2Q1"/>
<evidence type="ECO:0000256" key="1">
    <source>
        <dbReference type="SAM" id="MobiDB-lite"/>
    </source>
</evidence>
<protein>
    <recommendedName>
        <fullName evidence="2">PCI domain-containing protein</fullName>
    </recommendedName>
</protein>
<feature type="compositionally biased region" description="Polar residues" evidence="1">
    <location>
        <begin position="192"/>
        <end position="201"/>
    </location>
</feature>
<dbReference type="InterPro" id="IPR005062">
    <property type="entry name" value="SAC3/GANP/THP3_conserved"/>
</dbReference>
<evidence type="ECO:0000313" key="3">
    <source>
        <dbReference type="EMBL" id="KAK5086862.1"/>
    </source>
</evidence>
<feature type="compositionally biased region" description="Pro residues" evidence="1">
    <location>
        <begin position="150"/>
        <end position="159"/>
    </location>
</feature>
<feature type="compositionally biased region" description="Polar residues" evidence="1">
    <location>
        <begin position="226"/>
        <end position="235"/>
    </location>
</feature>
<dbReference type="Pfam" id="PF03399">
    <property type="entry name" value="SAC3_GANP"/>
    <property type="match status" value="1"/>
</dbReference>
<feature type="compositionally biased region" description="Basic and acidic residues" evidence="1">
    <location>
        <begin position="208"/>
        <end position="223"/>
    </location>
</feature>
<evidence type="ECO:0000259" key="2">
    <source>
        <dbReference type="PROSITE" id="PS50250"/>
    </source>
</evidence>
<keyword evidence="4" id="KW-1185">Reference proteome</keyword>
<organism evidence="3 4">
    <name type="scientific">Lithohypha guttulata</name>
    <dbReference type="NCBI Taxonomy" id="1690604"/>
    <lineage>
        <taxon>Eukaryota</taxon>
        <taxon>Fungi</taxon>
        <taxon>Dikarya</taxon>
        <taxon>Ascomycota</taxon>
        <taxon>Pezizomycotina</taxon>
        <taxon>Eurotiomycetes</taxon>
        <taxon>Chaetothyriomycetidae</taxon>
        <taxon>Chaetothyriales</taxon>
        <taxon>Trichomeriaceae</taxon>
        <taxon>Lithohypha</taxon>
    </lineage>
</organism>
<dbReference type="FunFam" id="1.25.40.990:FF:000006">
    <property type="entry name" value="Putative SAC3/GANP domain protein"/>
    <property type="match status" value="1"/>
</dbReference>
<dbReference type="GO" id="GO:0005634">
    <property type="term" value="C:nucleus"/>
    <property type="evidence" value="ECO:0007669"/>
    <property type="project" value="TreeGrafter"/>
</dbReference>
<feature type="domain" description="PCI" evidence="2">
    <location>
        <begin position="356"/>
        <end position="529"/>
    </location>
</feature>
<feature type="region of interest" description="Disordered" evidence="1">
    <location>
        <begin position="31"/>
        <end position="75"/>
    </location>
</feature>
<sequence>MYSASGAPPWLSNGYGHHTAQHAYIPVQTRNPYASSLPPPPTYIPQPLNHTLRTPSAPGTSSPASSDSAKQKVEWPQTVRDYVNRCFAAETQIPGVAREEMEKRLKDVITDAAKRNMLYTYQWDAMLLPQQMIAEERKRAALGLQALPPNFVPPPPPQLPLSYAPGTNPVLPAHSGSETLRKRKSSEMSVDMDNNNQSQPPWRTKKGGSLEDRMSAPDKRQRTEPGPTSSKLNSTLEHRRRRFDLDGRSGSNSPRKHASPPAPAEPLGPVIGRCQKLEKNYFRLTAAPNPDHVRPLDILKQTLDLLKKKWKEQGNYGYICDQFKSMRQDLTVQHIKNEFTTNVYEIHARIALEKGDLGEYNQCQTQLKTLYAQNLGGHPTEFLAYRILYFIYTCNRTGMNDVLSELTQTDRQSKAVKHALAVRSALALGNYHQFFKLYLDPPNMGAYLMDMFIGRERLAALATISKVYKPAIKLRFITEELAFETDAEAAQFIVDHGGQELLKEVKKDGDDFVQMATGNRLFEDAKNAAFSSVDIKGQI</sequence>
<feature type="region of interest" description="Disordered" evidence="1">
    <location>
        <begin position="149"/>
        <end position="269"/>
    </location>
</feature>
<proteinExistence type="predicted"/>
<gene>
    <name evidence="3" type="ORF">LTR05_004032</name>
</gene>